<gene>
    <name evidence="1" type="ORF">GT360_05370</name>
</gene>
<accession>A0A7Z2T243</accession>
<evidence type="ECO:0000313" key="1">
    <source>
        <dbReference type="EMBL" id="QIA62979.1"/>
    </source>
</evidence>
<evidence type="ECO:0000313" key="2">
    <source>
        <dbReference type="Proteomes" id="UP000464262"/>
    </source>
</evidence>
<dbReference type="RefSeq" id="WP_164647873.1">
    <property type="nucleotide sequence ID" value="NZ_CP047475.1"/>
</dbReference>
<dbReference type="AlphaFoldDB" id="A0A7Z2T243"/>
<organism evidence="1 2">
    <name type="scientific">Vibrio astriarenae</name>
    <dbReference type="NCBI Taxonomy" id="1481923"/>
    <lineage>
        <taxon>Bacteria</taxon>
        <taxon>Pseudomonadati</taxon>
        <taxon>Pseudomonadota</taxon>
        <taxon>Gammaproteobacteria</taxon>
        <taxon>Vibrionales</taxon>
        <taxon>Vibrionaceae</taxon>
        <taxon>Vibrio</taxon>
    </lineage>
</organism>
<proteinExistence type="predicted"/>
<dbReference type="KEGG" id="vas:GT360_05370"/>
<protein>
    <recommendedName>
        <fullName evidence="3">3-demethylubiquinone-9 3-methyltransferase</fullName>
    </recommendedName>
</protein>
<dbReference type="EMBL" id="CP047475">
    <property type="protein sequence ID" value="QIA62979.1"/>
    <property type="molecule type" value="Genomic_DNA"/>
</dbReference>
<evidence type="ECO:0008006" key="3">
    <source>
        <dbReference type="Google" id="ProtNLM"/>
    </source>
</evidence>
<name>A0A7Z2T243_9VIBR</name>
<sequence>METLISQLKKDFYSQLSASQSKTLPHSAPTLSLLTAEELLELETAWVQLNVWKKNQLPTAP</sequence>
<keyword evidence="2" id="KW-1185">Reference proteome</keyword>
<dbReference type="Proteomes" id="UP000464262">
    <property type="component" value="Chromosome 1"/>
</dbReference>
<reference evidence="1 2" key="1">
    <citation type="submission" date="2020-01" db="EMBL/GenBank/DDBJ databases">
        <title>Whole genome and functional gene identification of agarase of Vibrio HN897.</title>
        <authorList>
            <person name="Liu Y."/>
            <person name="Zhao Z."/>
        </authorList>
    </citation>
    <scope>NUCLEOTIDE SEQUENCE [LARGE SCALE GENOMIC DNA]</scope>
    <source>
        <strain evidence="1 2">HN897</strain>
    </source>
</reference>